<sequence>MDLRLTGKKALVTGSSSGLGEAIAKRLAAEGAFVVVHGRNQARTEAVAKAIAEAGGAAALAIGDLGTDAGADAVHAAATAGGPVDILVNNVGVYEPSRTWKDTTPEDWAGLYNTNVLTSVRTIQRLVPAMRERGWGRVIQISSVTGEKPQASQPHYAATNGARNSLAKALAQDLRNTGVTSNAVAAGGILTADSLERVTQLGRQNGWGQTWEEIEPRLVEALSPNAIGRIGRLEEYADFVAFLASPLAGYITGATLAVDGGWGI</sequence>
<reference evidence="4" key="1">
    <citation type="submission" date="2024-01" db="EMBL/GenBank/DDBJ databases">
        <title>First draft genome sequence data of TA4-1, the type strain of Gram-positive actinobacterium Streptomyces chiangmaiensis.</title>
        <authorList>
            <person name="Yasawong M."/>
            <person name="Nantapong N."/>
        </authorList>
    </citation>
    <scope>NUCLEOTIDE SEQUENCE</scope>
    <source>
        <strain evidence="4">TA4-1</strain>
    </source>
</reference>
<dbReference type="CDD" id="cd05233">
    <property type="entry name" value="SDR_c"/>
    <property type="match status" value="1"/>
</dbReference>
<dbReference type="SMART" id="SM00822">
    <property type="entry name" value="PKS_KR"/>
    <property type="match status" value="1"/>
</dbReference>
<comment type="caution">
    <text evidence="4">The sequence shown here is derived from an EMBL/GenBank/DDBJ whole genome shotgun (WGS) entry which is preliminary data.</text>
</comment>
<comment type="similarity">
    <text evidence="1 2">Belongs to the short-chain dehydrogenases/reductases (SDR) family.</text>
</comment>
<dbReference type="EMBL" id="JAYWVC010000512">
    <property type="protein sequence ID" value="MED7828814.1"/>
    <property type="molecule type" value="Genomic_DNA"/>
</dbReference>
<keyword evidence="4" id="KW-0560">Oxidoreductase</keyword>
<accession>A0ABU7FY24</accession>
<protein>
    <submittedName>
        <fullName evidence="4">SDR family oxidoreductase</fullName>
        <ecNumber evidence="4">1.-.-.-</ecNumber>
    </submittedName>
</protein>
<proteinExistence type="inferred from homology"/>
<dbReference type="SUPFAM" id="SSF51735">
    <property type="entry name" value="NAD(P)-binding Rossmann-fold domains"/>
    <property type="match status" value="1"/>
</dbReference>
<evidence type="ECO:0000313" key="4">
    <source>
        <dbReference type="EMBL" id="MED7828814.1"/>
    </source>
</evidence>
<dbReference type="GO" id="GO:0016491">
    <property type="term" value="F:oxidoreductase activity"/>
    <property type="evidence" value="ECO:0007669"/>
    <property type="project" value="UniProtKB-KW"/>
</dbReference>
<evidence type="ECO:0000259" key="3">
    <source>
        <dbReference type="SMART" id="SM00822"/>
    </source>
</evidence>
<dbReference type="Pfam" id="PF00106">
    <property type="entry name" value="adh_short"/>
    <property type="match status" value="1"/>
</dbReference>
<dbReference type="InterPro" id="IPR036291">
    <property type="entry name" value="NAD(P)-bd_dom_sf"/>
</dbReference>
<gene>
    <name evidence="4" type="ORF">VXC91_45075</name>
</gene>
<keyword evidence="5" id="KW-1185">Reference proteome</keyword>
<dbReference type="Gene3D" id="3.40.50.720">
    <property type="entry name" value="NAD(P)-binding Rossmann-like Domain"/>
    <property type="match status" value="1"/>
</dbReference>
<dbReference type="InterPro" id="IPR057326">
    <property type="entry name" value="KR_dom"/>
</dbReference>
<dbReference type="InterPro" id="IPR002347">
    <property type="entry name" value="SDR_fam"/>
</dbReference>
<evidence type="ECO:0000313" key="5">
    <source>
        <dbReference type="Proteomes" id="UP001333996"/>
    </source>
</evidence>
<name>A0ABU7FY24_9ACTN</name>
<dbReference type="PRINTS" id="PR00080">
    <property type="entry name" value="SDRFAMILY"/>
</dbReference>
<evidence type="ECO:0000256" key="2">
    <source>
        <dbReference type="RuleBase" id="RU000363"/>
    </source>
</evidence>
<dbReference type="InterPro" id="IPR050259">
    <property type="entry name" value="SDR"/>
</dbReference>
<dbReference type="RefSeq" id="WP_329513124.1">
    <property type="nucleotide sequence ID" value="NZ_BAAAYZ010000071.1"/>
</dbReference>
<organism evidence="4 5">
    <name type="scientific">Streptomyces chiangmaiensis</name>
    <dbReference type="NCBI Taxonomy" id="766497"/>
    <lineage>
        <taxon>Bacteria</taxon>
        <taxon>Bacillati</taxon>
        <taxon>Actinomycetota</taxon>
        <taxon>Actinomycetes</taxon>
        <taxon>Kitasatosporales</taxon>
        <taxon>Streptomycetaceae</taxon>
        <taxon>Streptomyces</taxon>
    </lineage>
</organism>
<feature type="domain" description="Ketoreductase" evidence="3">
    <location>
        <begin position="8"/>
        <end position="192"/>
    </location>
</feature>
<evidence type="ECO:0000256" key="1">
    <source>
        <dbReference type="ARBA" id="ARBA00006484"/>
    </source>
</evidence>
<dbReference type="PRINTS" id="PR00081">
    <property type="entry name" value="GDHRDH"/>
</dbReference>
<dbReference type="Proteomes" id="UP001333996">
    <property type="component" value="Unassembled WGS sequence"/>
</dbReference>
<dbReference type="PANTHER" id="PTHR42879">
    <property type="entry name" value="3-OXOACYL-(ACYL-CARRIER-PROTEIN) REDUCTASE"/>
    <property type="match status" value="1"/>
</dbReference>
<dbReference type="EC" id="1.-.-.-" evidence="4"/>